<dbReference type="AlphaFoldDB" id="A0A1F6EJS2"/>
<organism evidence="1 2">
    <name type="scientific">Candidatus Kaiserbacteria bacterium RIFCSPLOWO2_01_FULL_50_24</name>
    <dbReference type="NCBI Taxonomy" id="1798507"/>
    <lineage>
        <taxon>Bacteria</taxon>
        <taxon>Candidatus Kaiseribacteriota</taxon>
    </lineage>
</organism>
<dbReference type="SUPFAM" id="SSF51182">
    <property type="entry name" value="RmlC-like cupins"/>
    <property type="match status" value="1"/>
</dbReference>
<dbReference type="Proteomes" id="UP000178587">
    <property type="component" value="Unassembled WGS sequence"/>
</dbReference>
<accession>A0A1F6EJS2</accession>
<dbReference type="InterPro" id="IPR011051">
    <property type="entry name" value="RmlC_Cupin_sf"/>
</dbReference>
<dbReference type="STRING" id="1798507.A3A34_02700"/>
<evidence type="ECO:0000313" key="1">
    <source>
        <dbReference type="EMBL" id="OGG73562.1"/>
    </source>
</evidence>
<dbReference type="EMBL" id="MFLU01000016">
    <property type="protein sequence ID" value="OGG73562.1"/>
    <property type="molecule type" value="Genomic_DNA"/>
</dbReference>
<name>A0A1F6EJS2_9BACT</name>
<reference evidence="1 2" key="1">
    <citation type="journal article" date="2016" name="Nat. Commun.">
        <title>Thousands of microbial genomes shed light on interconnected biogeochemical processes in an aquifer system.</title>
        <authorList>
            <person name="Anantharaman K."/>
            <person name="Brown C.T."/>
            <person name="Hug L.A."/>
            <person name="Sharon I."/>
            <person name="Castelle C.J."/>
            <person name="Probst A.J."/>
            <person name="Thomas B.C."/>
            <person name="Singh A."/>
            <person name="Wilkins M.J."/>
            <person name="Karaoz U."/>
            <person name="Brodie E.L."/>
            <person name="Williams K.H."/>
            <person name="Hubbard S.S."/>
            <person name="Banfield J.F."/>
        </authorList>
    </citation>
    <scope>NUCLEOTIDE SEQUENCE [LARGE SCALE GENOMIC DNA]</scope>
</reference>
<sequence>MIKEIKVGKKTYGLIIDLADAVSGAHPATDPRWPLQLLLMKRPKGHVVPKHMHKRLPRITRQPQEALVLVRGEVRVVICDRKKKRIGTYTVKAGQCLFLADGGHEVTFTKNTIAYEFKTGPYVADKISL</sequence>
<protein>
    <recommendedName>
        <fullName evidence="3">Cupin 2 conserved barrel domain-containing protein</fullName>
    </recommendedName>
</protein>
<gene>
    <name evidence="1" type="ORF">A3A34_02700</name>
</gene>
<evidence type="ECO:0008006" key="3">
    <source>
        <dbReference type="Google" id="ProtNLM"/>
    </source>
</evidence>
<proteinExistence type="predicted"/>
<comment type="caution">
    <text evidence="1">The sequence shown here is derived from an EMBL/GenBank/DDBJ whole genome shotgun (WGS) entry which is preliminary data.</text>
</comment>
<evidence type="ECO:0000313" key="2">
    <source>
        <dbReference type="Proteomes" id="UP000178587"/>
    </source>
</evidence>